<dbReference type="InterPro" id="IPR000582">
    <property type="entry name" value="Acyl-CoA-binding_protein"/>
</dbReference>
<keyword evidence="7" id="KW-1185">Reference proteome</keyword>
<feature type="domain" description="ACB" evidence="6">
    <location>
        <begin position="12"/>
        <end position="97"/>
    </location>
</feature>
<dbReference type="InterPro" id="IPR035984">
    <property type="entry name" value="Acyl-CoA-binding_sf"/>
</dbReference>
<organism evidence="7 8">
    <name type="scientific">Aplysia californica</name>
    <name type="common">California sea hare</name>
    <dbReference type="NCBI Taxonomy" id="6500"/>
    <lineage>
        <taxon>Eukaryota</taxon>
        <taxon>Metazoa</taxon>
        <taxon>Spiralia</taxon>
        <taxon>Lophotrochozoa</taxon>
        <taxon>Mollusca</taxon>
        <taxon>Gastropoda</taxon>
        <taxon>Heterobranchia</taxon>
        <taxon>Euthyneura</taxon>
        <taxon>Tectipleura</taxon>
        <taxon>Aplysiida</taxon>
        <taxon>Aplysioidea</taxon>
        <taxon>Aplysiidae</taxon>
        <taxon>Aplysia</taxon>
    </lineage>
</organism>
<evidence type="ECO:0000256" key="2">
    <source>
        <dbReference type="ARBA" id="ARBA00022737"/>
    </source>
</evidence>
<dbReference type="InterPro" id="IPR036770">
    <property type="entry name" value="Ankyrin_rpt-contain_sf"/>
</dbReference>
<keyword evidence="3 5" id="KW-0040">ANK repeat</keyword>
<dbReference type="Pfam" id="PF00887">
    <property type="entry name" value="ACBP"/>
    <property type="match status" value="1"/>
</dbReference>
<evidence type="ECO:0000313" key="7">
    <source>
        <dbReference type="Proteomes" id="UP000694888"/>
    </source>
</evidence>
<dbReference type="SMART" id="SM00248">
    <property type="entry name" value="ANK"/>
    <property type="match status" value="2"/>
</dbReference>
<evidence type="ECO:0000313" key="8">
    <source>
        <dbReference type="RefSeq" id="XP_005099103.1"/>
    </source>
</evidence>
<evidence type="ECO:0000259" key="6">
    <source>
        <dbReference type="PROSITE" id="PS51228"/>
    </source>
</evidence>
<dbReference type="InterPro" id="IPR014352">
    <property type="entry name" value="FERM/acyl-CoA-bd_prot_sf"/>
</dbReference>
<dbReference type="Pfam" id="PF13857">
    <property type="entry name" value="Ank_5"/>
    <property type="match status" value="1"/>
</dbReference>
<dbReference type="Gene3D" id="1.25.40.20">
    <property type="entry name" value="Ankyrin repeat-containing domain"/>
    <property type="match status" value="1"/>
</dbReference>
<dbReference type="PROSITE" id="PS50088">
    <property type="entry name" value="ANK_REPEAT"/>
    <property type="match status" value="2"/>
</dbReference>
<feature type="repeat" description="ANK" evidence="5">
    <location>
        <begin position="202"/>
        <end position="234"/>
    </location>
</feature>
<sequence length="260" mass="29231">MEEESGLEFDDLEEVFGSATEYVRRVSGKLESDKLLYFYARFKQAKEGKCNTAKPSFFDFQGKAKWDAWHKLGDMDKNQAMMEYISLLTNIDQEWRSKLSSQLNEQGDTDGGQTRGQTLGVSVSVMANTDSELSPDEKDIFDWCKEGNVEKVRELLTFGAEAVNGLDEEGLCLLHWASDRGFTNMVELLLSLDADINRQDMDQQTALHYAVSCDHADVAQLLMNHGINESLQDVEGNTAMDVASDDMKLLLRSLIEARSS</sequence>
<evidence type="ECO:0000256" key="3">
    <source>
        <dbReference type="ARBA" id="ARBA00023043"/>
    </source>
</evidence>
<evidence type="ECO:0000256" key="5">
    <source>
        <dbReference type="PROSITE-ProRule" id="PRU00023"/>
    </source>
</evidence>
<dbReference type="RefSeq" id="XP_005099103.1">
    <property type="nucleotide sequence ID" value="XM_005099046.3"/>
</dbReference>
<evidence type="ECO:0000256" key="4">
    <source>
        <dbReference type="ARBA" id="ARBA00023121"/>
    </source>
</evidence>
<reference evidence="8" key="1">
    <citation type="submission" date="2025-08" db="UniProtKB">
        <authorList>
            <consortium name="RefSeq"/>
        </authorList>
    </citation>
    <scope>IDENTIFICATION</scope>
</reference>
<protein>
    <recommendedName>
        <fullName evidence="1">Acyl-CoA-binding domain-containing protein 6</fullName>
    </recommendedName>
</protein>
<gene>
    <name evidence="8" type="primary">LOC101861208</name>
</gene>
<name>A0ABM0JQE0_APLCA</name>
<evidence type="ECO:0000256" key="1">
    <source>
        <dbReference type="ARBA" id="ARBA00018419"/>
    </source>
</evidence>
<keyword evidence="4" id="KW-0446">Lipid-binding</keyword>
<dbReference type="PROSITE" id="PS51228">
    <property type="entry name" value="ACB_2"/>
    <property type="match status" value="1"/>
</dbReference>
<dbReference type="SUPFAM" id="SSF47027">
    <property type="entry name" value="Acyl-CoA binding protein"/>
    <property type="match status" value="1"/>
</dbReference>
<dbReference type="PANTHER" id="PTHR24119">
    <property type="entry name" value="ACYL-COA-BINDING DOMAIN-CONTAINING PROTEIN 6"/>
    <property type="match status" value="1"/>
</dbReference>
<dbReference type="PANTHER" id="PTHR24119:SF0">
    <property type="entry name" value="ACYL-COA-BINDING DOMAIN-CONTAINING PROTEIN 6"/>
    <property type="match status" value="1"/>
</dbReference>
<dbReference type="Gene3D" id="1.20.80.10">
    <property type="match status" value="1"/>
</dbReference>
<proteinExistence type="predicted"/>
<dbReference type="PROSITE" id="PS50297">
    <property type="entry name" value="ANK_REP_REGION"/>
    <property type="match status" value="2"/>
</dbReference>
<keyword evidence="2" id="KW-0677">Repeat</keyword>
<feature type="repeat" description="ANK" evidence="5">
    <location>
        <begin position="169"/>
        <end position="201"/>
    </location>
</feature>
<accession>A0ABM0JQE0</accession>
<dbReference type="SUPFAM" id="SSF48403">
    <property type="entry name" value="Ankyrin repeat"/>
    <property type="match status" value="1"/>
</dbReference>
<dbReference type="InterPro" id="IPR002110">
    <property type="entry name" value="Ankyrin_rpt"/>
</dbReference>
<dbReference type="GeneID" id="101861208"/>
<dbReference type="Proteomes" id="UP000694888">
    <property type="component" value="Unplaced"/>
</dbReference>
<dbReference type="PRINTS" id="PR00689">
    <property type="entry name" value="ACOABINDINGP"/>
</dbReference>